<dbReference type="GO" id="GO:0002183">
    <property type="term" value="P:cytoplasmic translational initiation"/>
    <property type="evidence" value="ECO:0007669"/>
    <property type="project" value="TreeGrafter"/>
</dbReference>
<dbReference type="InterPro" id="IPR051960">
    <property type="entry name" value="eIF2B_gamma"/>
</dbReference>
<evidence type="ECO:0000256" key="6">
    <source>
        <dbReference type="ARBA" id="ARBA00044196"/>
    </source>
</evidence>
<evidence type="ECO:0000256" key="5">
    <source>
        <dbReference type="ARBA" id="ARBA00022917"/>
    </source>
</evidence>
<name>A0A0C3B3M4_SERVB</name>
<reference evidence="14" key="2">
    <citation type="submission" date="2015-01" db="EMBL/GenBank/DDBJ databases">
        <title>Evolutionary Origins and Diversification of the Mycorrhizal Mutualists.</title>
        <authorList>
            <consortium name="DOE Joint Genome Institute"/>
            <consortium name="Mycorrhizal Genomics Consortium"/>
            <person name="Kohler A."/>
            <person name="Kuo A."/>
            <person name="Nagy L.G."/>
            <person name="Floudas D."/>
            <person name="Copeland A."/>
            <person name="Barry K.W."/>
            <person name="Cichocki N."/>
            <person name="Veneault-Fourrey C."/>
            <person name="LaButti K."/>
            <person name="Lindquist E.A."/>
            <person name="Lipzen A."/>
            <person name="Lundell T."/>
            <person name="Morin E."/>
            <person name="Murat C."/>
            <person name="Riley R."/>
            <person name="Ohm R."/>
            <person name="Sun H."/>
            <person name="Tunlid A."/>
            <person name="Henrissat B."/>
            <person name="Grigoriev I.V."/>
            <person name="Hibbett D.S."/>
            <person name="Martin F."/>
        </authorList>
    </citation>
    <scope>NUCLEOTIDE SEQUENCE [LARGE SCALE GENOMIC DNA]</scope>
    <source>
        <strain evidence="14">MAFF 305830</strain>
    </source>
</reference>
<evidence type="ECO:0000256" key="3">
    <source>
        <dbReference type="ARBA" id="ARBA00022490"/>
    </source>
</evidence>
<evidence type="ECO:0000313" key="14">
    <source>
        <dbReference type="Proteomes" id="UP000054097"/>
    </source>
</evidence>
<evidence type="ECO:0000256" key="9">
    <source>
        <dbReference type="ARBA" id="ARBA00046432"/>
    </source>
</evidence>
<dbReference type="OrthoDB" id="1733332at2759"/>
<sequence length="499" mass="54656">MDLLNQESKSRAKSEFQAIILSGMGSQLGPLIASHGDDPTPKALLPVHNKPLVSYGLSWLEEANIKEALIVCPPSHVAPLTDHIQATSPNLKVDIKAFEPDMDGPISTVSILRKIANRIHSDFVLLSCDFVPSLNMKLSSLLNMWRVDMTGMVAASLFYEASDEAQKRKGKPPPTVTYREGDILHVSYDNEKQAQIPMHLLTKFGTCRMTRKLVDSHVYIFKKTVLDVLPLVPSMKSIKKDLIPLLCTLQYSRTKRRELSNVLVHPESITTAENVQEKGSISLMTALQYSTTQSLEIKKTAHVQRPQTPTPAGKAPWGSSEDSSEGNSDSEPEEEDPVFVPSLRCGLIIQKRSKDEICGRVDTLASYREINLSLLREGSLDARGGRDGIDPKAQISTNSAWADSSRIGEGSVVARSSVGQHCVVGKNVKIINSIIMEHVEIGDWVKIENCVLSRHTKVGEKTQLKDCESAPGAEIKAGASYQGVSLDGTEKANIVLGDE</sequence>
<dbReference type="SUPFAM" id="SSF51161">
    <property type="entry name" value="Trimeric LpxA-like enzymes"/>
    <property type="match status" value="1"/>
</dbReference>
<dbReference type="InterPro" id="IPR029044">
    <property type="entry name" value="Nucleotide-diphossugar_trans"/>
</dbReference>
<accession>A0A0C3B3M4</accession>
<dbReference type="InterPro" id="IPR056764">
    <property type="entry name" value="LbH_EIF2B3/5"/>
</dbReference>
<comment type="function">
    <text evidence="8">Acts as a component of the translation initiation factor 2B (eIF2B) complex, which catalyzes the exchange of GDP for GTP on the eukaryotic initiation factor 2 (eIF2) complex gamma subunit. Its guanine nucleotide exchange factor activity is repressed when bound to eIF2 complex phosphorylated on the alpha subunit, thereby limiting the amount of methionyl-initiator methionine tRNA available to the ribosome and consequently global translation is repressed.</text>
</comment>
<comment type="similarity">
    <text evidence="2">Belongs to the eIF-2B gamma/epsilon subunits family.</text>
</comment>
<keyword evidence="4" id="KW-0396">Initiation factor</keyword>
<evidence type="ECO:0000256" key="2">
    <source>
        <dbReference type="ARBA" id="ARBA00007878"/>
    </source>
</evidence>
<dbReference type="Pfam" id="PF00483">
    <property type="entry name" value="NTP_transferase"/>
    <property type="match status" value="1"/>
</dbReference>
<comment type="subcellular location">
    <subcellularLocation>
        <location evidence="1">Cytoplasm</location>
        <location evidence="1">Cytosol</location>
    </subcellularLocation>
</comment>
<dbReference type="HOGENOM" id="CLU_016743_3_0_1"/>
<dbReference type="Gene3D" id="2.160.10.10">
    <property type="entry name" value="Hexapeptide repeat proteins"/>
    <property type="match status" value="1"/>
</dbReference>
<dbReference type="AlphaFoldDB" id="A0A0C3B3M4"/>
<evidence type="ECO:0000256" key="8">
    <source>
        <dbReference type="ARBA" id="ARBA00045373"/>
    </source>
</evidence>
<evidence type="ECO:0000313" key="13">
    <source>
        <dbReference type="EMBL" id="KIM31430.1"/>
    </source>
</evidence>
<dbReference type="InterPro" id="IPR005835">
    <property type="entry name" value="NTP_transferase_dom"/>
</dbReference>
<dbReference type="Pfam" id="PF25084">
    <property type="entry name" value="LbH_EIF2B"/>
    <property type="match status" value="1"/>
</dbReference>
<dbReference type="SUPFAM" id="SSF53448">
    <property type="entry name" value="Nucleotide-diphospho-sugar transferases"/>
    <property type="match status" value="1"/>
</dbReference>
<feature type="compositionally biased region" description="Acidic residues" evidence="10">
    <location>
        <begin position="322"/>
        <end position="337"/>
    </location>
</feature>
<organism evidence="13 14">
    <name type="scientific">Serendipita vermifera MAFF 305830</name>
    <dbReference type="NCBI Taxonomy" id="933852"/>
    <lineage>
        <taxon>Eukaryota</taxon>
        <taxon>Fungi</taxon>
        <taxon>Dikarya</taxon>
        <taxon>Basidiomycota</taxon>
        <taxon>Agaricomycotina</taxon>
        <taxon>Agaricomycetes</taxon>
        <taxon>Sebacinales</taxon>
        <taxon>Serendipitaceae</taxon>
        <taxon>Serendipita</taxon>
    </lineage>
</organism>
<keyword evidence="5" id="KW-0648">Protein biosynthesis</keyword>
<evidence type="ECO:0000256" key="10">
    <source>
        <dbReference type="SAM" id="MobiDB-lite"/>
    </source>
</evidence>
<comment type="subunit">
    <text evidence="9">Component of the translation initiation factor 2B (eIF2B) complex which is a heterodecamer of two sets of five different subunits: alpha, beta, gamma, delta and epsilon. Subunits alpha, beta and delta comprise a regulatory subcomplex and subunits epsilon and gamma comprise a catalytic subcomplex. Within the complex, the hexameric regulatory complex resides at the center, with the two heterodimeric catalytic subcomplexes bound on opposite sides.</text>
</comment>
<dbReference type="Proteomes" id="UP000054097">
    <property type="component" value="Unassembled WGS sequence"/>
</dbReference>
<dbReference type="GO" id="GO:0003743">
    <property type="term" value="F:translation initiation factor activity"/>
    <property type="evidence" value="ECO:0007669"/>
    <property type="project" value="UniProtKB-KW"/>
</dbReference>
<keyword evidence="3" id="KW-0963">Cytoplasm</keyword>
<proteinExistence type="inferred from homology"/>
<evidence type="ECO:0000259" key="11">
    <source>
        <dbReference type="Pfam" id="PF00483"/>
    </source>
</evidence>
<dbReference type="PANTHER" id="PTHR45989:SF1">
    <property type="entry name" value="TRANSLATION INITIATION FACTOR EIF-2B SUBUNIT GAMMA"/>
    <property type="match status" value="1"/>
</dbReference>
<dbReference type="InterPro" id="IPR011004">
    <property type="entry name" value="Trimer_LpxA-like_sf"/>
</dbReference>
<dbReference type="STRING" id="933852.A0A0C3B3M4"/>
<dbReference type="GO" id="GO:0005851">
    <property type="term" value="C:eukaryotic translation initiation factor 2B complex"/>
    <property type="evidence" value="ECO:0007669"/>
    <property type="project" value="TreeGrafter"/>
</dbReference>
<reference evidence="13 14" key="1">
    <citation type="submission" date="2014-04" db="EMBL/GenBank/DDBJ databases">
        <authorList>
            <consortium name="DOE Joint Genome Institute"/>
            <person name="Kuo A."/>
            <person name="Zuccaro A."/>
            <person name="Kohler A."/>
            <person name="Nagy L.G."/>
            <person name="Floudas D."/>
            <person name="Copeland A."/>
            <person name="Barry K.W."/>
            <person name="Cichocki N."/>
            <person name="Veneault-Fourrey C."/>
            <person name="LaButti K."/>
            <person name="Lindquist E.A."/>
            <person name="Lipzen A."/>
            <person name="Lundell T."/>
            <person name="Morin E."/>
            <person name="Murat C."/>
            <person name="Sun H."/>
            <person name="Tunlid A."/>
            <person name="Henrissat B."/>
            <person name="Grigoriev I.V."/>
            <person name="Hibbett D.S."/>
            <person name="Martin F."/>
            <person name="Nordberg H.P."/>
            <person name="Cantor M.N."/>
            <person name="Hua S.X."/>
        </authorList>
    </citation>
    <scope>NUCLEOTIDE SEQUENCE [LARGE SCALE GENOMIC DNA]</scope>
    <source>
        <strain evidence="13 14">MAFF 305830</strain>
    </source>
</reference>
<keyword evidence="14" id="KW-1185">Reference proteome</keyword>
<dbReference type="GO" id="GO:0005829">
    <property type="term" value="C:cytosol"/>
    <property type="evidence" value="ECO:0007669"/>
    <property type="project" value="UniProtKB-SubCell"/>
</dbReference>
<evidence type="ECO:0000256" key="1">
    <source>
        <dbReference type="ARBA" id="ARBA00004514"/>
    </source>
</evidence>
<dbReference type="EMBL" id="KN824282">
    <property type="protein sequence ID" value="KIM31430.1"/>
    <property type="molecule type" value="Genomic_DNA"/>
</dbReference>
<evidence type="ECO:0000256" key="4">
    <source>
        <dbReference type="ARBA" id="ARBA00022540"/>
    </source>
</evidence>
<dbReference type="PANTHER" id="PTHR45989">
    <property type="entry name" value="TRANSLATION INITIATION FACTOR EIF-2B SUBUNIT GAMMA"/>
    <property type="match status" value="1"/>
</dbReference>
<dbReference type="GO" id="GO:0005085">
    <property type="term" value="F:guanyl-nucleotide exchange factor activity"/>
    <property type="evidence" value="ECO:0007669"/>
    <property type="project" value="TreeGrafter"/>
</dbReference>
<dbReference type="Gene3D" id="3.90.550.10">
    <property type="entry name" value="Spore Coat Polysaccharide Biosynthesis Protein SpsA, Chain A"/>
    <property type="match status" value="1"/>
</dbReference>
<protein>
    <recommendedName>
        <fullName evidence="6">Translation initiation factor eIF2B subunit gamma</fullName>
    </recommendedName>
    <alternativeName>
        <fullName evidence="7">eIF2B GDP-GTP exchange factor subunit gamma</fullName>
    </alternativeName>
</protein>
<feature type="region of interest" description="Disordered" evidence="10">
    <location>
        <begin position="299"/>
        <end position="338"/>
    </location>
</feature>
<evidence type="ECO:0000256" key="7">
    <source>
        <dbReference type="ARBA" id="ARBA00044229"/>
    </source>
</evidence>
<gene>
    <name evidence="13" type="ORF">M408DRAFT_327642</name>
</gene>
<feature type="domain" description="Nucleotidyl transferase" evidence="11">
    <location>
        <begin position="18"/>
        <end position="133"/>
    </location>
</feature>
<feature type="domain" description="EIF2B subunit epsilon/gamma LbH" evidence="12">
    <location>
        <begin position="392"/>
        <end position="465"/>
    </location>
</feature>
<evidence type="ECO:0000259" key="12">
    <source>
        <dbReference type="Pfam" id="PF25084"/>
    </source>
</evidence>